<keyword evidence="3" id="KW-1185">Reference proteome</keyword>
<evidence type="ECO:0000313" key="3">
    <source>
        <dbReference type="Proteomes" id="UP001595713"/>
    </source>
</evidence>
<reference evidence="3" key="1">
    <citation type="journal article" date="2019" name="Int. J. Syst. Evol. Microbiol.">
        <title>The Global Catalogue of Microorganisms (GCM) 10K type strain sequencing project: providing services to taxonomists for standard genome sequencing and annotation.</title>
        <authorList>
            <consortium name="The Broad Institute Genomics Platform"/>
            <consortium name="The Broad Institute Genome Sequencing Center for Infectious Disease"/>
            <person name="Wu L."/>
            <person name="Ma J."/>
        </authorList>
    </citation>
    <scope>NUCLEOTIDE SEQUENCE [LARGE SCALE GENOMIC DNA]</scope>
    <source>
        <strain evidence="3">KCTC 42739</strain>
    </source>
</reference>
<name>A0ABV7SUK4_9SPHN</name>
<protein>
    <submittedName>
        <fullName evidence="2">Uncharacterized protein</fullName>
    </submittedName>
</protein>
<dbReference type="Proteomes" id="UP001595713">
    <property type="component" value="Unassembled WGS sequence"/>
</dbReference>
<feature type="chain" id="PRO_5047381278" evidence="1">
    <location>
        <begin position="22"/>
        <end position="89"/>
    </location>
</feature>
<dbReference type="EMBL" id="JBHRXP010000002">
    <property type="protein sequence ID" value="MFC3579821.1"/>
    <property type="molecule type" value="Genomic_DNA"/>
</dbReference>
<comment type="caution">
    <text evidence="2">The sequence shown here is derived from an EMBL/GenBank/DDBJ whole genome shotgun (WGS) entry which is preliminary data.</text>
</comment>
<dbReference type="RefSeq" id="WP_261293292.1">
    <property type="nucleotide sequence ID" value="NZ_JANQBK010000003.1"/>
</dbReference>
<feature type="signal peptide" evidence="1">
    <location>
        <begin position="1"/>
        <end position="21"/>
    </location>
</feature>
<accession>A0ABV7SUK4</accession>
<gene>
    <name evidence="2" type="ORF">ACFONA_06535</name>
</gene>
<evidence type="ECO:0000313" key="2">
    <source>
        <dbReference type="EMBL" id="MFC3579821.1"/>
    </source>
</evidence>
<proteinExistence type="predicted"/>
<organism evidence="2 3">
    <name type="scientific">Sphingomonas hylomeconis</name>
    <dbReference type="NCBI Taxonomy" id="1395958"/>
    <lineage>
        <taxon>Bacteria</taxon>
        <taxon>Pseudomonadati</taxon>
        <taxon>Pseudomonadota</taxon>
        <taxon>Alphaproteobacteria</taxon>
        <taxon>Sphingomonadales</taxon>
        <taxon>Sphingomonadaceae</taxon>
        <taxon>Sphingomonas</taxon>
    </lineage>
</organism>
<sequence>MRLTNICFAAVLLGATGAANAQTSAPAVAAAPSGKVVKDPNRMICRTLDTTGSRLKPVRDCRTAKAWADAQELDRRDIDRIQANRYKNE</sequence>
<evidence type="ECO:0000256" key="1">
    <source>
        <dbReference type="SAM" id="SignalP"/>
    </source>
</evidence>
<keyword evidence="1" id="KW-0732">Signal</keyword>